<dbReference type="EMBL" id="JAMKOV010000001">
    <property type="protein sequence ID" value="KAI8045198.1"/>
    <property type="molecule type" value="Genomic_DNA"/>
</dbReference>
<evidence type="ECO:0000256" key="1">
    <source>
        <dbReference type="SAM" id="MobiDB-lite"/>
    </source>
</evidence>
<feature type="region of interest" description="Disordered" evidence="1">
    <location>
        <begin position="1"/>
        <end position="26"/>
    </location>
</feature>
<accession>A0A9P9YXZ9</accession>
<reference evidence="2" key="1">
    <citation type="journal article" date="2023" name="Genome Biol. Evol.">
        <title>Long-read-based Genome Assembly of Drosophila gunungcola Reveals Fewer Chemosensory Genes in Flower-breeding Species.</title>
        <authorList>
            <person name="Negi A."/>
            <person name="Liao B.Y."/>
            <person name="Yeh S.D."/>
        </authorList>
    </citation>
    <scope>NUCLEOTIDE SEQUENCE</scope>
    <source>
        <strain evidence="2">Sukarami</strain>
    </source>
</reference>
<name>A0A9P9YXZ9_9MUSC</name>
<organism evidence="2 3">
    <name type="scientific">Drosophila gunungcola</name>
    <name type="common">fruit fly</name>
    <dbReference type="NCBI Taxonomy" id="103775"/>
    <lineage>
        <taxon>Eukaryota</taxon>
        <taxon>Metazoa</taxon>
        <taxon>Ecdysozoa</taxon>
        <taxon>Arthropoda</taxon>
        <taxon>Hexapoda</taxon>
        <taxon>Insecta</taxon>
        <taxon>Pterygota</taxon>
        <taxon>Neoptera</taxon>
        <taxon>Endopterygota</taxon>
        <taxon>Diptera</taxon>
        <taxon>Brachycera</taxon>
        <taxon>Muscomorpha</taxon>
        <taxon>Ephydroidea</taxon>
        <taxon>Drosophilidae</taxon>
        <taxon>Drosophila</taxon>
        <taxon>Sophophora</taxon>
    </lineage>
</organism>
<protein>
    <submittedName>
        <fullName evidence="2">Uncharacterized protein</fullName>
    </submittedName>
</protein>
<gene>
    <name evidence="2" type="ORF">M5D96_001378</name>
</gene>
<proteinExistence type="predicted"/>
<comment type="caution">
    <text evidence="2">The sequence shown here is derived from an EMBL/GenBank/DDBJ whole genome shotgun (WGS) entry which is preliminary data.</text>
</comment>
<evidence type="ECO:0000313" key="2">
    <source>
        <dbReference type="EMBL" id="KAI8045198.1"/>
    </source>
</evidence>
<dbReference type="Proteomes" id="UP001059596">
    <property type="component" value="Chromosome 3R"/>
</dbReference>
<keyword evidence="3" id="KW-1185">Reference proteome</keyword>
<dbReference type="AlphaFoldDB" id="A0A9P9YXZ9"/>
<sequence>MQRVLVSRAQVRPPSKRRVPTNRPLTGADHPGLLITPCMRSDPCCKYSTFCYALCFSVKDGSESHLGTYNAIRRFSTLCKELNMQGNFFFETNKNLPHH</sequence>
<evidence type="ECO:0000313" key="3">
    <source>
        <dbReference type="Proteomes" id="UP001059596"/>
    </source>
</evidence>